<dbReference type="Proteomes" id="UP000494106">
    <property type="component" value="Unassembled WGS sequence"/>
</dbReference>
<dbReference type="AlphaFoldDB" id="A0A8S1B527"/>
<accession>A0A8S1B527</accession>
<dbReference type="OrthoDB" id="7464135at2759"/>
<organism evidence="1 2">
    <name type="scientific">Arctia plantaginis</name>
    <name type="common">Wood tiger moth</name>
    <name type="synonym">Phalaena plantaginis</name>
    <dbReference type="NCBI Taxonomy" id="874455"/>
    <lineage>
        <taxon>Eukaryota</taxon>
        <taxon>Metazoa</taxon>
        <taxon>Ecdysozoa</taxon>
        <taxon>Arthropoda</taxon>
        <taxon>Hexapoda</taxon>
        <taxon>Insecta</taxon>
        <taxon>Pterygota</taxon>
        <taxon>Neoptera</taxon>
        <taxon>Endopterygota</taxon>
        <taxon>Lepidoptera</taxon>
        <taxon>Glossata</taxon>
        <taxon>Ditrysia</taxon>
        <taxon>Noctuoidea</taxon>
        <taxon>Erebidae</taxon>
        <taxon>Arctiinae</taxon>
        <taxon>Arctia</taxon>
    </lineage>
</organism>
<evidence type="ECO:0000313" key="1">
    <source>
        <dbReference type="EMBL" id="CAB3253058.1"/>
    </source>
</evidence>
<protein>
    <submittedName>
        <fullName evidence="1">Uncharacterized protein</fullName>
    </submittedName>
</protein>
<sequence>MEAKDVEEHVSLAEQFVDAAMNSTLIDDGTKMTILKKAMIIDSNKKLTQVAITCVSSARPFLQLGNKTFSKAVRVRQDTIRSLSADGQVGQLK</sequence>
<name>A0A8S1B527_ARCPL</name>
<reference evidence="1 2" key="1">
    <citation type="submission" date="2020-04" db="EMBL/GenBank/DDBJ databases">
        <authorList>
            <person name="Wallbank WR R."/>
            <person name="Pardo Diaz C."/>
            <person name="Kozak K."/>
            <person name="Martin S."/>
            <person name="Jiggins C."/>
            <person name="Moest M."/>
            <person name="Warren A I."/>
            <person name="Byers J.R.P. K."/>
            <person name="Montejo-Kovacevich G."/>
            <person name="Yen C E."/>
        </authorList>
    </citation>
    <scope>NUCLEOTIDE SEQUENCE [LARGE SCALE GENOMIC DNA]</scope>
</reference>
<keyword evidence="2" id="KW-1185">Reference proteome</keyword>
<evidence type="ECO:0000313" key="2">
    <source>
        <dbReference type="Proteomes" id="UP000494106"/>
    </source>
</evidence>
<gene>
    <name evidence="1" type="ORF">APLA_LOCUS13860</name>
</gene>
<comment type="caution">
    <text evidence="1">The sequence shown here is derived from an EMBL/GenBank/DDBJ whole genome shotgun (WGS) entry which is preliminary data.</text>
</comment>
<dbReference type="EMBL" id="CADEBC010000561">
    <property type="protein sequence ID" value="CAB3253058.1"/>
    <property type="molecule type" value="Genomic_DNA"/>
</dbReference>
<proteinExistence type="predicted"/>